<gene>
    <name evidence="1" type="ORF">Dxin01_00289</name>
</gene>
<comment type="caution">
    <text evidence="1">The sequence shown here is derived from an EMBL/GenBank/DDBJ whole genome shotgun (WGS) entry which is preliminary data.</text>
</comment>
<reference evidence="1 2" key="1">
    <citation type="submission" date="2024-02" db="EMBL/GenBank/DDBJ databases">
        <title>Deinococcus xinjiangensis NBRC 107630.</title>
        <authorList>
            <person name="Ichikawa N."/>
            <person name="Katano-Makiyama Y."/>
            <person name="Hidaka K."/>
        </authorList>
    </citation>
    <scope>NUCLEOTIDE SEQUENCE [LARGE SCALE GENOMIC DNA]</scope>
    <source>
        <strain evidence="1 2">NBRC 107630</strain>
    </source>
</reference>
<accession>A0ABP9V988</accession>
<sequence length="155" mass="17370">MDWLAYVDKVRKARRVGEVLGAELYWTRGPELDHLTDWLRSAGFAAKAGPPTESLSAADAHQFMIDMLSYSLTYDMPIKSMGKAEALAEESLAYNPSPTLFFTNGGITRTLQKTEMGRLYITLTDDQTSLSTCDTGLLSVNDDFARILWFVETMR</sequence>
<keyword evidence="2" id="KW-1185">Reference proteome</keyword>
<organism evidence="1 2">
    <name type="scientific">Deinococcus xinjiangensis</name>
    <dbReference type="NCBI Taxonomy" id="457454"/>
    <lineage>
        <taxon>Bacteria</taxon>
        <taxon>Thermotogati</taxon>
        <taxon>Deinococcota</taxon>
        <taxon>Deinococci</taxon>
        <taxon>Deinococcales</taxon>
        <taxon>Deinococcaceae</taxon>
        <taxon>Deinococcus</taxon>
    </lineage>
</organism>
<evidence type="ECO:0000313" key="2">
    <source>
        <dbReference type="Proteomes" id="UP001458946"/>
    </source>
</evidence>
<dbReference type="RefSeq" id="WP_353540550.1">
    <property type="nucleotide sequence ID" value="NZ_BAABRN010000002.1"/>
</dbReference>
<protein>
    <submittedName>
        <fullName evidence="1">Uncharacterized protein</fullName>
    </submittedName>
</protein>
<dbReference type="Proteomes" id="UP001458946">
    <property type="component" value="Unassembled WGS sequence"/>
</dbReference>
<name>A0ABP9V988_9DEIO</name>
<evidence type="ECO:0000313" key="1">
    <source>
        <dbReference type="EMBL" id="GAA5500568.1"/>
    </source>
</evidence>
<dbReference type="EMBL" id="BAABRN010000002">
    <property type="protein sequence ID" value="GAA5500568.1"/>
    <property type="molecule type" value="Genomic_DNA"/>
</dbReference>
<proteinExistence type="predicted"/>